<dbReference type="CDD" id="cd00315">
    <property type="entry name" value="Cyt_C5_DNA_methylase"/>
    <property type="match status" value="1"/>
</dbReference>
<gene>
    <name evidence="9" type="ORF">F4693_000693</name>
</gene>
<comment type="similarity">
    <text evidence="6 7">Belongs to the class I-like SAM-binding methyltransferase superfamily. C5-methyltransferase family.</text>
</comment>
<dbReference type="PROSITE" id="PS00094">
    <property type="entry name" value="C5_MTASE_1"/>
    <property type="match status" value="1"/>
</dbReference>
<organism evidence="9 10">
    <name type="scientific">Sphingomonas endophytica</name>
    <dbReference type="NCBI Taxonomy" id="869719"/>
    <lineage>
        <taxon>Bacteria</taxon>
        <taxon>Pseudomonadati</taxon>
        <taxon>Pseudomonadota</taxon>
        <taxon>Alphaproteobacteria</taxon>
        <taxon>Sphingomonadales</taxon>
        <taxon>Sphingomonadaceae</taxon>
        <taxon>Sphingomonas</taxon>
    </lineage>
</organism>
<dbReference type="NCBIfam" id="TIGR00675">
    <property type="entry name" value="dcm"/>
    <property type="match status" value="1"/>
</dbReference>
<dbReference type="PRINTS" id="PR00105">
    <property type="entry name" value="C5METTRFRASE"/>
</dbReference>
<dbReference type="EMBL" id="JACHBT010000003">
    <property type="protein sequence ID" value="MBB6503738.1"/>
    <property type="molecule type" value="Genomic_DNA"/>
</dbReference>
<dbReference type="InterPro" id="IPR029063">
    <property type="entry name" value="SAM-dependent_MTases_sf"/>
</dbReference>
<evidence type="ECO:0000256" key="4">
    <source>
        <dbReference type="ARBA" id="ARBA00022747"/>
    </source>
</evidence>
<dbReference type="AlphaFoldDB" id="A0A7X0J9Z8"/>
<evidence type="ECO:0000313" key="9">
    <source>
        <dbReference type="EMBL" id="MBB6503738.1"/>
    </source>
</evidence>
<comment type="catalytic activity">
    <reaction evidence="5 8">
        <text>a 2'-deoxycytidine in DNA + S-adenosyl-L-methionine = a 5-methyl-2'-deoxycytidine in DNA + S-adenosyl-L-homocysteine + H(+)</text>
        <dbReference type="Rhea" id="RHEA:13681"/>
        <dbReference type="Rhea" id="RHEA-COMP:11369"/>
        <dbReference type="Rhea" id="RHEA-COMP:11370"/>
        <dbReference type="ChEBI" id="CHEBI:15378"/>
        <dbReference type="ChEBI" id="CHEBI:57856"/>
        <dbReference type="ChEBI" id="CHEBI:59789"/>
        <dbReference type="ChEBI" id="CHEBI:85452"/>
        <dbReference type="ChEBI" id="CHEBI:85454"/>
        <dbReference type="EC" id="2.1.1.37"/>
    </reaction>
</comment>
<reference evidence="9 10" key="2">
    <citation type="submission" date="2020-08" db="EMBL/GenBank/DDBJ databases">
        <authorList>
            <person name="Partida-Martinez L."/>
            <person name="Huntemann M."/>
            <person name="Clum A."/>
            <person name="Wang J."/>
            <person name="Palaniappan K."/>
            <person name="Ritter S."/>
            <person name="Chen I.-M."/>
            <person name="Stamatis D."/>
            <person name="Reddy T."/>
            <person name="O'Malley R."/>
            <person name="Daum C."/>
            <person name="Shapiro N."/>
            <person name="Ivanova N."/>
            <person name="Kyrpides N."/>
            <person name="Woyke T."/>
        </authorList>
    </citation>
    <scope>NUCLEOTIDE SEQUENCE [LARGE SCALE GENOMIC DNA]</scope>
    <source>
        <strain evidence="9 10">AS3.13</strain>
    </source>
</reference>
<keyword evidence="4" id="KW-0680">Restriction system</keyword>
<dbReference type="GO" id="GO:0003886">
    <property type="term" value="F:DNA (cytosine-5-)-methyltransferase activity"/>
    <property type="evidence" value="ECO:0007669"/>
    <property type="project" value="UniProtKB-EC"/>
</dbReference>
<evidence type="ECO:0000256" key="6">
    <source>
        <dbReference type="PROSITE-ProRule" id="PRU01016"/>
    </source>
</evidence>
<proteinExistence type="inferred from homology"/>
<dbReference type="RefSeq" id="WP_184504152.1">
    <property type="nucleotide sequence ID" value="NZ_JACHBT010000003.1"/>
</dbReference>
<feature type="active site" evidence="6">
    <location>
        <position position="143"/>
    </location>
</feature>
<dbReference type="PROSITE" id="PS51679">
    <property type="entry name" value="SAM_MT_C5"/>
    <property type="match status" value="1"/>
</dbReference>
<dbReference type="Gene3D" id="3.90.120.30">
    <property type="match status" value="1"/>
</dbReference>
<dbReference type="InterPro" id="IPR001525">
    <property type="entry name" value="C5_MeTfrase"/>
</dbReference>
<dbReference type="InterPro" id="IPR050750">
    <property type="entry name" value="C5-MTase"/>
</dbReference>
<dbReference type="GO" id="GO:0032259">
    <property type="term" value="P:methylation"/>
    <property type="evidence" value="ECO:0007669"/>
    <property type="project" value="UniProtKB-KW"/>
</dbReference>
<evidence type="ECO:0000256" key="7">
    <source>
        <dbReference type="RuleBase" id="RU000416"/>
    </source>
</evidence>
<keyword evidence="3 6" id="KW-0949">S-adenosyl-L-methionine</keyword>
<sequence length="412" mass="46794">MIGRNNGFRSAWRRSGLSLAETSRAVRRTPRQVRRYLTEASAAPEDAVTEVTQLADARLPKQAGPAAFRFIDLFAGIGGLRLGFEAIGGKCVFTSEWDRFSNETYRRNFPDGADHMMVGDIRPYGAQPELIPEHDVLLAGFPCQPFSLAGVSKKNSLGRAHGFDDEHQGNLFFEIESILRHHQPAAFLLENVKHLQRHDRGRTFEVIRQRLEEELGYHISFRVISSEPWVPQKRERIFIAGFREDQGFSFTDFDRMIPPSTEWPKLGAILQGHNEVNAKYTLTPKLWEYLQAYRLKHENAGNGFGYSMFGEEGVTRTLSARYHKDGSEILIEQSGTRPRRLTPTECARLMGFEHGKREWHIPVSDTQAYRQFGNAVVVPVVEAVAKFMEDAILRAVKQQAPETAKPARRRVG</sequence>
<dbReference type="InterPro" id="IPR018117">
    <property type="entry name" value="C5_DNA_meth_AS"/>
</dbReference>
<dbReference type="Gene3D" id="3.40.50.150">
    <property type="entry name" value="Vaccinia Virus protein VP39"/>
    <property type="match status" value="1"/>
</dbReference>
<evidence type="ECO:0000256" key="3">
    <source>
        <dbReference type="ARBA" id="ARBA00022691"/>
    </source>
</evidence>
<keyword evidence="2 6" id="KW-0808">Transferase</keyword>
<evidence type="ECO:0000256" key="5">
    <source>
        <dbReference type="ARBA" id="ARBA00047422"/>
    </source>
</evidence>
<evidence type="ECO:0000256" key="8">
    <source>
        <dbReference type="RuleBase" id="RU000417"/>
    </source>
</evidence>
<dbReference type="Pfam" id="PF00145">
    <property type="entry name" value="DNA_methylase"/>
    <property type="match status" value="1"/>
</dbReference>
<reference evidence="9 10" key="1">
    <citation type="submission" date="2020-08" db="EMBL/GenBank/DDBJ databases">
        <title>The Agave Microbiome: Exploring the role of microbial communities in plant adaptations to desert environments.</title>
        <authorList>
            <person name="Partida-Martinez L.P."/>
        </authorList>
    </citation>
    <scope>NUCLEOTIDE SEQUENCE [LARGE SCALE GENOMIC DNA]</scope>
    <source>
        <strain evidence="9 10">AS3.13</strain>
    </source>
</reference>
<name>A0A7X0J9Z8_9SPHN</name>
<dbReference type="SUPFAM" id="SSF53335">
    <property type="entry name" value="S-adenosyl-L-methionine-dependent methyltransferases"/>
    <property type="match status" value="1"/>
</dbReference>
<dbReference type="GO" id="GO:0009307">
    <property type="term" value="P:DNA restriction-modification system"/>
    <property type="evidence" value="ECO:0007669"/>
    <property type="project" value="UniProtKB-KW"/>
</dbReference>
<dbReference type="InterPro" id="IPR031303">
    <property type="entry name" value="C5_meth_CS"/>
</dbReference>
<comment type="caution">
    <text evidence="9">The sequence shown here is derived from an EMBL/GenBank/DDBJ whole genome shotgun (WGS) entry which is preliminary data.</text>
</comment>
<keyword evidence="1 6" id="KW-0489">Methyltransferase</keyword>
<evidence type="ECO:0000313" key="10">
    <source>
        <dbReference type="Proteomes" id="UP000522313"/>
    </source>
</evidence>
<dbReference type="PROSITE" id="PS00095">
    <property type="entry name" value="C5_MTASE_2"/>
    <property type="match status" value="1"/>
</dbReference>
<dbReference type="EC" id="2.1.1.37" evidence="8"/>
<dbReference type="PANTHER" id="PTHR46098">
    <property type="entry name" value="TRNA (CYTOSINE(38)-C(5))-METHYLTRANSFERASE"/>
    <property type="match status" value="1"/>
</dbReference>
<dbReference type="Proteomes" id="UP000522313">
    <property type="component" value="Unassembled WGS sequence"/>
</dbReference>
<evidence type="ECO:0000256" key="2">
    <source>
        <dbReference type="ARBA" id="ARBA00022679"/>
    </source>
</evidence>
<dbReference type="PANTHER" id="PTHR46098:SF1">
    <property type="entry name" value="TRNA (CYTOSINE(38)-C(5))-METHYLTRANSFERASE"/>
    <property type="match status" value="1"/>
</dbReference>
<evidence type="ECO:0000256" key="1">
    <source>
        <dbReference type="ARBA" id="ARBA00022603"/>
    </source>
</evidence>
<accession>A0A7X0J9Z8</accession>
<protein>
    <recommendedName>
        <fullName evidence="8">Cytosine-specific methyltransferase</fullName>
        <ecNumber evidence="8">2.1.1.37</ecNumber>
    </recommendedName>
</protein>